<keyword evidence="1" id="KW-0812">Transmembrane</keyword>
<dbReference type="EMBL" id="JACPNR010000006">
    <property type="protein sequence ID" value="MBI2678135.1"/>
    <property type="molecule type" value="Genomic_DNA"/>
</dbReference>
<keyword evidence="1" id="KW-1133">Transmembrane helix</keyword>
<feature type="transmembrane region" description="Helical" evidence="1">
    <location>
        <begin position="89"/>
        <end position="109"/>
    </location>
</feature>
<evidence type="ECO:0000256" key="1">
    <source>
        <dbReference type="SAM" id="Phobius"/>
    </source>
</evidence>
<comment type="caution">
    <text evidence="2">The sequence shown here is derived from an EMBL/GenBank/DDBJ whole genome shotgun (WGS) entry which is preliminary data.</text>
</comment>
<protein>
    <recommendedName>
        <fullName evidence="4">Tetratricopeptide repeat protein</fullName>
    </recommendedName>
</protein>
<evidence type="ECO:0000313" key="2">
    <source>
        <dbReference type="EMBL" id="MBI2678135.1"/>
    </source>
</evidence>
<dbReference type="Gene3D" id="1.25.40.10">
    <property type="entry name" value="Tetratricopeptide repeat domain"/>
    <property type="match status" value="1"/>
</dbReference>
<dbReference type="InterPro" id="IPR011990">
    <property type="entry name" value="TPR-like_helical_dom_sf"/>
</dbReference>
<keyword evidence="1" id="KW-0472">Membrane</keyword>
<organism evidence="2 3">
    <name type="scientific">Candidatus Korobacter versatilis</name>
    <dbReference type="NCBI Taxonomy" id="658062"/>
    <lineage>
        <taxon>Bacteria</taxon>
        <taxon>Pseudomonadati</taxon>
        <taxon>Acidobacteriota</taxon>
        <taxon>Terriglobia</taxon>
        <taxon>Terriglobales</taxon>
        <taxon>Candidatus Korobacteraceae</taxon>
        <taxon>Candidatus Korobacter</taxon>
    </lineage>
</organism>
<evidence type="ECO:0008006" key="4">
    <source>
        <dbReference type="Google" id="ProtNLM"/>
    </source>
</evidence>
<sequence length="261" mass="28081">MRRAPCRTCKTPLPLAKMYVIDGVTVCEPCGTRRVQDAQAGGRELKIVRALDPTICAECGADKGETEWLKVAGAPLCFQCRQRFYEVPFPVWLTLGLLVIVGLAAFAVWHGSGYVEAGKALLAGRRLLAERQYAPAAAELRRALDAGSESETVFLLTAKAYLLAGDYEHARLLLNGRARYEASGALFNEVQKIWERAVAAHDMASEAARLEREGKLADAATKARAAAGLYPEMASLDARAKALEAQAALADGAAPEGKPRP</sequence>
<dbReference type="AlphaFoldDB" id="A0A932ENW0"/>
<evidence type="ECO:0000313" key="3">
    <source>
        <dbReference type="Proteomes" id="UP000779809"/>
    </source>
</evidence>
<reference evidence="2" key="1">
    <citation type="submission" date="2020-07" db="EMBL/GenBank/DDBJ databases">
        <title>Huge and variable diversity of episymbiotic CPR bacteria and DPANN archaea in groundwater ecosystems.</title>
        <authorList>
            <person name="He C.Y."/>
            <person name="Keren R."/>
            <person name="Whittaker M."/>
            <person name="Farag I.F."/>
            <person name="Doudna J."/>
            <person name="Cate J.H.D."/>
            <person name="Banfield J.F."/>
        </authorList>
    </citation>
    <scope>NUCLEOTIDE SEQUENCE</scope>
    <source>
        <strain evidence="2">NC_groundwater_580_Pr5_B-0.1um_64_19</strain>
    </source>
</reference>
<dbReference type="Proteomes" id="UP000779809">
    <property type="component" value="Unassembled WGS sequence"/>
</dbReference>
<name>A0A932ENW0_9BACT</name>
<accession>A0A932ENW0</accession>
<proteinExistence type="predicted"/>
<gene>
    <name evidence="2" type="ORF">HYX28_05090</name>
</gene>